<reference evidence="3" key="1">
    <citation type="submission" date="2019-02" db="EMBL/GenBank/DDBJ databases">
        <authorList>
            <person name="Gruber-Vodicka R. H."/>
            <person name="Seah K. B. B."/>
        </authorList>
    </citation>
    <scope>NUCLEOTIDE SEQUENCE</scope>
    <source>
        <strain evidence="2">BECK_BZ197</strain>
        <strain evidence="4">BECK_BZ198</strain>
        <strain evidence="3">BECK_BZ199</strain>
    </source>
</reference>
<feature type="compositionally biased region" description="Polar residues" evidence="1">
    <location>
        <begin position="70"/>
        <end position="85"/>
    </location>
</feature>
<evidence type="ECO:0000256" key="1">
    <source>
        <dbReference type="SAM" id="MobiDB-lite"/>
    </source>
</evidence>
<evidence type="ECO:0000313" key="4">
    <source>
        <dbReference type="EMBL" id="VFK75304.1"/>
    </source>
</evidence>
<protein>
    <recommendedName>
        <fullName evidence="5">YD repeat-containing protein</fullName>
    </recommendedName>
</protein>
<organism evidence="3">
    <name type="scientific">Candidatus Kentrum sp. MB</name>
    <dbReference type="NCBI Taxonomy" id="2138164"/>
    <lineage>
        <taxon>Bacteria</taxon>
        <taxon>Pseudomonadati</taxon>
        <taxon>Pseudomonadota</taxon>
        <taxon>Gammaproteobacteria</taxon>
        <taxon>Candidatus Kentrum</taxon>
    </lineage>
</organism>
<feature type="region of interest" description="Disordered" evidence="1">
    <location>
        <begin position="44"/>
        <end position="96"/>
    </location>
</feature>
<feature type="compositionally biased region" description="Polar residues" evidence="1">
    <location>
        <begin position="44"/>
        <end position="57"/>
    </location>
</feature>
<dbReference type="EMBL" id="CAADFO010000007">
    <property type="protein sequence ID" value="VFK24199.1"/>
    <property type="molecule type" value="Genomic_DNA"/>
</dbReference>
<feature type="region of interest" description="Disordered" evidence="1">
    <location>
        <begin position="1"/>
        <end position="22"/>
    </location>
</feature>
<evidence type="ECO:0000313" key="3">
    <source>
        <dbReference type="EMBL" id="VFK30566.1"/>
    </source>
</evidence>
<dbReference type="EMBL" id="CAADFQ010000016">
    <property type="protein sequence ID" value="VFK30566.1"/>
    <property type="molecule type" value="Genomic_DNA"/>
</dbReference>
<proteinExistence type="predicted"/>
<dbReference type="EMBL" id="CAADGH010000019">
    <property type="protein sequence ID" value="VFK75304.1"/>
    <property type="molecule type" value="Genomic_DNA"/>
</dbReference>
<evidence type="ECO:0000313" key="2">
    <source>
        <dbReference type="EMBL" id="VFK24199.1"/>
    </source>
</evidence>
<name>A0A450XMT9_9GAMM</name>
<dbReference type="Gene3D" id="2.180.10.10">
    <property type="entry name" value="RHS repeat-associated core"/>
    <property type="match status" value="1"/>
</dbReference>
<dbReference type="AlphaFoldDB" id="A0A450XMT9"/>
<sequence length="202" mass="21998">MESGNPLERAGDGDAAVEGMEELDAKLAGLERWGKELEAISQQMVRNAPSTSAGSTSRRPVARAAPPFATNISSTPTGNWPPSTSRPRKRVSTWPDGTRYLHRDNLGSIDTITDGRGNVVERMSYEAFGQRRAGNWRAADDPLAGIILPAFTNRGFTGYEHVDEMGLIHMNGRVYDSAVSSRRTPISRRPIQPKAITATAMC</sequence>
<gene>
    <name evidence="2" type="ORF">BECKMB1821G_GA0114241_100755</name>
    <name evidence="4" type="ORF">BECKMB1821H_GA0114242_101936</name>
    <name evidence="3" type="ORF">BECKMB1821I_GA0114274_101637</name>
</gene>
<evidence type="ECO:0008006" key="5">
    <source>
        <dbReference type="Google" id="ProtNLM"/>
    </source>
</evidence>
<feature type="compositionally biased region" description="Low complexity" evidence="1">
    <location>
        <begin position="58"/>
        <end position="67"/>
    </location>
</feature>
<accession>A0A450XMT9</accession>